<reference evidence="1" key="1">
    <citation type="submission" date="2014-09" db="EMBL/GenBank/DDBJ databases">
        <authorList>
            <person name="Magalhaes I.L.F."/>
            <person name="Oliveira U."/>
            <person name="Santos F.R."/>
            <person name="Vidigal T.H.D.A."/>
            <person name="Brescovit A.D."/>
            <person name="Santos A.J."/>
        </authorList>
    </citation>
    <scope>NUCLEOTIDE SEQUENCE</scope>
    <source>
        <tissue evidence="1">Shoot tissue taken approximately 20 cm above the soil surface</tissue>
    </source>
</reference>
<organism evidence="1">
    <name type="scientific">Arundo donax</name>
    <name type="common">Giant reed</name>
    <name type="synonym">Donax arundinaceus</name>
    <dbReference type="NCBI Taxonomy" id="35708"/>
    <lineage>
        <taxon>Eukaryota</taxon>
        <taxon>Viridiplantae</taxon>
        <taxon>Streptophyta</taxon>
        <taxon>Embryophyta</taxon>
        <taxon>Tracheophyta</taxon>
        <taxon>Spermatophyta</taxon>
        <taxon>Magnoliopsida</taxon>
        <taxon>Liliopsida</taxon>
        <taxon>Poales</taxon>
        <taxon>Poaceae</taxon>
        <taxon>PACMAD clade</taxon>
        <taxon>Arundinoideae</taxon>
        <taxon>Arundineae</taxon>
        <taxon>Arundo</taxon>
    </lineage>
</organism>
<name>A0A0A9B361_ARUDO</name>
<reference evidence="1" key="2">
    <citation type="journal article" date="2015" name="Data Brief">
        <title>Shoot transcriptome of the giant reed, Arundo donax.</title>
        <authorList>
            <person name="Barrero R.A."/>
            <person name="Guerrero F.D."/>
            <person name="Moolhuijzen P."/>
            <person name="Goolsby J.A."/>
            <person name="Tidwell J."/>
            <person name="Bellgard S.E."/>
            <person name="Bellgard M.I."/>
        </authorList>
    </citation>
    <scope>NUCLEOTIDE SEQUENCE</scope>
    <source>
        <tissue evidence="1">Shoot tissue taken approximately 20 cm above the soil surface</tissue>
    </source>
</reference>
<sequence length="19" mass="2131">MAAGSSHTTHKNSRFSQRK</sequence>
<accession>A0A0A9B361</accession>
<dbReference type="EMBL" id="GBRH01241332">
    <property type="protein sequence ID" value="JAD56563.1"/>
    <property type="molecule type" value="Transcribed_RNA"/>
</dbReference>
<dbReference type="AlphaFoldDB" id="A0A0A9B361"/>
<evidence type="ECO:0000313" key="1">
    <source>
        <dbReference type="EMBL" id="JAD56563.1"/>
    </source>
</evidence>
<proteinExistence type="predicted"/>
<protein>
    <submittedName>
        <fullName evidence="1">Uncharacterized protein</fullName>
    </submittedName>
</protein>